<comment type="caution">
    <text evidence="9">The sequence shown here is derived from an EMBL/GenBank/DDBJ whole genome shotgun (WGS) entry which is preliminary data.</text>
</comment>
<keyword evidence="3" id="KW-0808">Transferase</keyword>
<gene>
    <name evidence="9" type="ORF">LTLLF_162150</name>
</gene>
<keyword evidence="4" id="KW-0547">Nucleotide-binding</keyword>
<evidence type="ECO:0000256" key="5">
    <source>
        <dbReference type="ARBA" id="ARBA00022777"/>
    </source>
</evidence>
<evidence type="ECO:0000256" key="1">
    <source>
        <dbReference type="ARBA" id="ARBA00012513"/>
    </source>
</evidence>
<evidence type="ECO:0000256" key="7">
    <source>
        <dbReference type="ARBA" id="ARBA00047899"/>
    </source>
</evidence>
<dbReference type="GO" id="GO:0005524">
    <property type="term" value="F:ATP binding"/>
    <property type="evidence" value="ECO:0007669"/>
    <property type="project" value="UniProtKB-KW"/>
</dbReference>
<dbReference type="EC" id="2.7.11.1" evidence="1"/>
<keyword evidence="6" id="KW-0067">ATP-binding</keyword>
<dbReference type="SUPFAM" id="SSF56112">
    <property type="entry name" value="Protein kinase-like (PK-like)"/>
    <property type="match status" value="1"/>
</dbReference>
<dbReference type="CDD" id="cd14337">
    <property type="entry name" value="UBA_MARK_Par1"/>
    <property type="match status" value="1"/>
</dbReference>
<evidence type="ECO:0000313" key="10">
    <source>
        <dbReference type="Proteomes" id="UP000710432"/>
    </source>
</evidence>
<evidence type="ECO:0000313" key="9">
    <source>
        <dbReference type="EMBL" id="KAH0508803.1"/>
    </source>
</evidence>
<protein>
    <recommendedName>
        <fullName evidence="1">non-specific serine/threonine protein kinase</fullName>
        <ecNumber evidence="1">2.7.11.1</ecNumber>
    </recommendedName>
</protein>
<reference evidence="9" key="1">
    <citation type="submission" date="2020-03" db="EMBL/GenBank/DDBJ databases">
        <title>Studies in the Genomics of Life Span.</title>
        <authorList>
            <person name="Glass D."/>
        </authorList>
    </citation>
    <scope>NUCLEOTIDE SEQUENCE</scope>
    <source>
        <strain evidence="9">LTLLF</strain>
        <tissue evidence="9">Muscle</tissue>
    </source>
</reference>
<proteinExistence type="predicted"/>
<evidence type="ECO:0000256" key="8">
    <source>
        <dbReference type="ARBA" id="ARBA00048679"/>
    </source>
</evidence>
<evidence type="ECO:0000256" key="3">
    <source>
        <dbReference type="ARBA" id="ARBA00022679"/>
    </source>
</evidence>
<dbReference type="Gene3D" id="1.10.510.10">
    <property type="entry name" value="Transferase(Phosphotransferase) domain 1"/>
    <property type="match status" value="1"/>
</dbReference>
<dbReference type="FunFam" id="1.10.8.10:FF:000005">
    <property type="entry name" value="Non-specific serine/threonine protein kinase"/>
    <property type="match status" value="1"/>
</dbReference>
<keyword evidence="5 9" id="KW-0418">Kinase</keyword>
<comment type="catalytic activity">
    <reaction evidence="7">
        <text>L-threonyl-[protein] + ATP = O-phospho-L-threonyl-[protein] + ADP + H(+)</text>
        <dbReference type="Rhea" id="RHEA:46608"/>
        <dbReference type="Rhea" id="RHEA-COMP:11060"/>
        <dbReference type="Rhea" id="RHEA-COMP:11605"/>
        <dbReference type="ChEBI" id="CHEBI:15378"/>
        <dbReference type="ChEBI" id="CHEBI:30013"/>
        <dbReference type="ChEBI" id="CHEBI:30616"/>
        <dbReference type="ChEBI" id="CHEBI:61977"/>
        <dbReference type="ChEBI" id="CHEBI:456216"/>
        <dbReference type="EC" id="2.7.11.1"/>
    </reaction>
</comment>
<evidence type="ECO:0000256" key="6">
    <source>
        <dbReference type="ARBA" id="ARBA00022840"/>
    </source>
</evidence>
<accession>A0A8J6GFF3</accession>
<dbReference type="Proteomes" id="UP000710432">
    <property type="component" value="Unassembled WGS sequence"/>
</dbReference>
<dbReference type="AlphaFoldDB" id="A0A8J6GFF3"/>
<dbReference type="Gene3D" id="1.10.8.10">
    <property type="entry name" value="DNA helicase RuvA subunit, C-terminal domain"/>
    <property type="match status" value="1"/>
</dbReference>
<comment type="catalytic activity">
    <reaction evidence="8">
        <text>L-seryl-[protein] + ATP = O-phospho-L-seryl-[protein] + ADP + H(+)</text>
        <dbReference type="Rhea" id="RHEA:17989"/>
        <dbReference type="Rhea" id="RHEA-COMP:9863"/>
        <dbReference type="Rhea" id="RHEA-COMP:11604"/>
        <dbReference type="ChEBI" id="CHEBI:15378"/>
        <dbReference type="ChEBI" id="CHEBI:29999"/>
        <dbReference type="ChEBI" id="CHEBI:30616"/>
        <dbReference type="ChEBI" id="CHEBI:83421"/>
        <dbReference type="ChEBI" id="CHEBI:456216"/>
        <dbReference type="EC" id="2.7.11.1"/>
    </reaction>
</comment>
<evidence type="ECO:0000256" key="4">
    <source>
        <dbReference type="ARBA" id="ARBA00022741"/>
    </source>
</evidence>
<dbReference type="InterPro" id="IPR011009">
    <property type="entry name" value="Kinase-like_dom_sf"/>
</dbReference>
<dbReference type="EMBL" id="JAATJU010023099">
    <property type="protein sequence ID" value="KAH0508803.1"/>
    <property type="molecule type" value="Genomic_DNA"/>
</dbReference>
<organism evidence="9 10">
    <name type="scientific">Microtus ochrogaster</name>
    <name type="common">Prairie vole</name>
    <dbReference type="NCBI Taxonomy" id="79684"/>
    <lineage>
        <taxon>Eukaryota</taxon>
        <taxon>Metazoa</taxon>
        <taxon>Chordata</taxon>
        <taxon>Craniata</taxon>
        <taxon>Vertebrata</taxon>
        <taxon>Euteleostomi</taxon>
        <taxon>Mammalia</taxon>
        <taxon>Eutheria</taxon>
        <taxon>Euarchontoglires</taxon>
        <taxon>Glires</taxon>
        <taxon>Rodentia</taxon>
        <taxon>Myomorpha</taxon>
        <taxon>Muroidea</taxon>
        <taxon>Cricetidae</taxon>
        <taxon>Arvicolinae</taxon>
        <taxon>Microtus</taxon>
    </lineage>
</organism>
<name>A0A8J6GFF3_MICOH</name>
<keyword evidence="2" id="KW-0723">Serine/threonine-protein kinase</keyword>
<evidence type="ECO:0000256" key="2">
    <source>
        <dbReference type="ARBA" id="ARBA00022527"/>
    </source>
</evidence>
<dbReference type="GO" id="GO:0004674">
    <property type="term" value="F:protein serine/threonine kinase activity"/>
    <property type="evidence" value="ECO:0007669"/>
    <property type="project" value="UniProtKB-KW"/>
</dbReference>
<sequence>MGVVVFQKNNNYDVPSHLSQELRDIIHCLLTVNPTERPELKGIVKHPWCRKGDESSSRHCDKMSPRRLDPAIMAAMAGMGFNPHDIQKSLLNRLFDEPMATYGLLKCQARQQGDFEGITPFPTPTDTATFPLCQKRTTDVPTLRVFLSLSD</sequence>